<gene>
    <name evidence="1" type="ORF">GCM10010326_43450</name>
</gene>
<reference evidence="2" key="1">
    <citation type="journal article" date="2019" name="Int. J. Syst. Evol. Microbiol.">
        <title>The Global Catalogue of Microorganisms (GCM) 10K type strain sequencing project: providing services to taxonomists for standard genome sequencing and annotation.</title>
        <authorList>
            <consortium name="The Broad Institute Genomics Platform"/>
            <consortium name="The Broad Institute Genome Sequencing Center for Infectious Disease"/>
            <person name="Wu L."/>
            <person name="Ma J."/>
        </authorList>
    </citation>
    <scope>NUCLEOTIDE SEQUENCE [LARGE SCALE GENOMIC DNA]</scope>
    <source>
        <strain evidence="2">JCM 4594</strain>
    </source>
</reference>
<proteinExistence type="predicted"/>
<organism evidence="1 2">
    <name type="scientific">Streptomyces xanthochromogenes</name>
    <dbReference type="NCBI Taxonomy" id="67384"/>
    <lineage>
        <taxon>Bacteria</taxon>
        <taxon>Bacillati</taxon>
        <taxon>Actinomycetota</taxon>
        <taxon>Actinomycetes</taxon>
        <taxon>Kitasatosporales</taxon>
        <taxon>Streptomycetaceae</taxon>
        <taxon>Streptomyces</taxon>
    </lineage>
</organism>
<accession>A0ABQ3ACB8</accession>
<dbReference type="Proteomes" id="UP000600946">
    <property type="component" value="Unassembled WGS sequence"/>
</dbReference>
<evidence type="ECO:0008006" key="3">
    <source>
        <dbReference type="Google" id="ProtNLM"/>
    </source>
</evidence>
<keyword evidence="2" id="KW-1185">Reference proteome</keyword>
<name>A0ABQ3ACB8_9ACTN</name>
<sequence length="235" mass="24823">MTMESDTTGQAREAARNNADWCAALCRAHGITGREGPYAWTSPRRTPLYYPDAVTLTPEASPGDVLGSIDLTVPGASVKDSFAVLDLSDDGFEVLFEAQWIHRAAPDPTGKGWQLVDGEGELAAWERAWSDGGSEGLFPPALLAEPGHSFLVERDERGEATAGAVAGRSGDVVGISNLYAVDGDQDAAWAGCLATVARLWPGREVVGYESGDDLAAALRAGFAPAGPLRVWLRPN</sequence>
<comment type="caution">
    <text evidence="1">The sequence shown here is derived from an EMBL/GenBank/DDBJ whole genome shotgun (WGS) entry which is preliminary data.</text>
</comment>
<evidence type="ECO:0000313" key="1">
    <source>
        <dbReference type="EMBL" id="GGY44747.1"/>
    </source>
</evidence>
<evidence type="ECO:0000313" key="2">
    <source>
        <dbReference type="Proteomes" id="UP000600946"/>
    </source>
</evidence>
<protein>
    <recommendedName>
        <fullName evidence="3">GNAT family N-acetyltransferase</fullName>
    </recommendedName>
</protein>
<dbReference type="EMBL" id="BMUU01000007">
    <property type="protein sequence ID" value="GGY44747.1"/>
    <property type="molecule type" value="Genomic_DNA"/>
</dbReference>